<name>A0A371Z3Q4_9PROT</name>
<keyword evidence="2" id="KW-1185">Reference proteome</keyword>
<proteinExistence type="predicted"/>
<dbReference type="Proteomes" id="UP000262371">
    <property type="component" value="Unassembled WGS sequence"/>
</dbReference>
<sequence>MDFMTTPAHDPAPAMDDALRRHIHDIRGHLSPAMLQADVLALSQDAATRKAAQAILDALDAATRDLAAMRRLLGTGRP</sequence>
<protein>
    <recommendedName>
        <fullName evidence="3">Histidine kinase</fullName>
    </recommendedName>
</protein>
<accession>A0A371Z3Q4</accession>
<evidence type="ECO:0000313" key="1">
    <source>
        <dbReference type="EMBL" id="RFD21124.1"/>
    </source>
</evidence>
<evidence type="ECO:0008006" key="3">
    <source>
        <dbReference type="Google" id="ProtNLM"/>
    </source>
</evidence>
<evidence type="ECO:0000313" key="2">
    <source>
        <dbReference type="Proteomes" id="UP000262371"/>
    </source>
</evidence>
<organism evidence="1 2">
    <name type="scientific">Komagataeibacter melaceti</name>
    <dbReference type="NCBI Taxonomy" id="2766577"/>
    <lineage>
        <taxon>Bacteria</taxon>
        <taxon>Pseudomonadati</taxon>
        <taxon>Pseudomonadota</taxon>
        <taxon>Alphaproteobacteria</taxon>
        <taxon>Acetobacterales</taxon>
        <taxon>Acetobacteraceae</taxon>
        <taxon>Komagataeibacter</taxon>
    </lineage>
</organism>
<dbReference type="OrthoDB" id="7281751at2"/>
<comment type="caution">
    <text evidence="1">The sequence shown here is derived from an EMBL/GenBank/DDBJ whole genome shotgun (WGS) entry which is preliminary data.</text>
</comment>
<dbReference type="EMBL" id="QUWV01000020">
    <property type="protein sequence ID" value="RFD21124.1"/>
    <property type="molecule type" value="Genomic_DNA"/>
</dbReference>
<gene>
    <name evidence="1" type="ORF">DY926_02190</name>
</gene>
<dbReference type="AlphaFoldDB" id="A0A371Z3Q4"/>
<reference evidence="1 2" key="1">
    <citation type="submission" date="2018-08" db="EMBL/GenBank/DDBJ databases">
        <title>Komagataeibacter sp. AV 382.</title>
        <authorList>
            <person name="Skraban J."/>
            <person name="Trcek J."/>
        </authorList>
    </citation>
    <scope>NUCLEOTIDE SEQUENCE [LARGE SCALE GENOMIC DNA]</scope>
    <source>
        <strain evidence="1 2">AV 382</strain>
    </source>
</reference>